<dbReference type="Gene3D" id="3.40.367.20">
    <property type="match status" value="1"/>
</dbReference>
<accession>A0ABY3ZP53</accession>
<reference evidence="5" key="1">
    <citation type="journal article" date="2022" name="Microorganisms">
        <title>Beyond the ABCs#Discovery of Three New Plasmid Types in Rhodobacterales (RepQ, RepY, RepW).</title>
        <authorList>
            <person name="Freese H.M."/>
            <person name="Ringel V."/>
            <person name="Overmann J."/>
            <person name="Petersen J."/>
        </authorList>
    </citation>
    <scope>NUCLEOTIDE SEQUENCE [LARGE SCALE GENOMIC DNA]</scope>
    <source>
        <strain evidence="5">DSM 109990</strain>
    </source>
</reference>
<dbReference type="InterPro" id="IPR050201">
    <property type="entry name" value="Bacterial_glucokinase"/>
</dbReference>
<organism evidence="4 5">
    <name type="scientific">Sulfitobacter dubius</name>
    <dbReference type="NCBI Taxonomy" id="218673"/>
    <lineage>
        <taxon>Bacteria</taxon>
        <taxon>Pseudomonadati</taxon>
        <taxon>Pseudomonadota</taxon>
        <taxon>Alphaproteobacteria</taxon>
        <taxon>Rhodobacterales</taxon>
        <taxon>Roseobacteraceae</taxon>
        <taxon>Sulfitobacter</taxon>
    </lineage>
</organism>
<gene>
    <name evidence="4" type="primary">glk</name>
    <name evidence="4" type="ORF">DSM109990_02366</name>
</gene>
<evidence type="ECO:0000313" key="4">
    <source>
        <dbReference type="EMBL" id="UOA15524.1"/>
    </source>
</evidence>
<keyword evidence="5" id="KW-1185">Reference proteome</keyword>
<dbReference type="PANTHER" id="PTHR47690">
    <property type="entry name" value="GLUCOKINASE"/>
    <property type="match status" value="1"/>
</dbReference>
<dbReference type="Pfam" id="PF02685">
    <property type="entry name" value="Glucokinase"/>
    <property type="match status" value="1"/>
</dbReference>
<proteinExistence type="inferred from homology"/>
<dbReference type="PANTHER" id="PTHR47690:SF1">
    <property type="entry name" value="GLUCOKINASE"/>
    <property type="match status" value="1"/>
</dbReference>
<evidence type="ECO:0000256" key="1">
    <source>
        <dbReference type="ARBA" id="ARBA00022679"/>
    </source>
</evidence>
<protein>
    <submittedName>
        <fullName evidence="4">Glucokinase</fullName>
        <ecNumber evidence="4">2.7.1.2</ecNumber>
    </submittedName>
</protein>
<evidence type="ECO:0000313" key="5">
    <source>
        <dbReference type="Proteomes" id="UP000831019"/>
    </source>
</evidence>
<keyword evidence="1 4" id="KW-0808">Transferase</keyword>
<evidence type="ECO:0000256" key="2">
    <source>
        <dbReference type="ARBA" id="ARBA00022777"/>
    </source>
</evidence>
<dbReference type="CDD" id="cd24008">
    <property type="entry name" value="ASKHA_NBD_GLK"/>
    <property type="match status" value="1"/>
</dbReference>
<name>A0ABY3ZP53_9RHOB</name>
<dbReference type="Proteomes" id="UP000831019">
    <property type="component" value="Chromosome"/>
</dbReference>
<dbReference type="InterPro" id="IPR003836">
    <property type="entry name" value="Glucokinase"/>
</dbReference>
<evidence type="ECO:0000256" key="3">
    <source>
        <dbReference type="RuleBase" id="RU004046"/>
    </source>
</evidence>
<dbReference type="SUPFAM" id="SSF53067">
    <property type="entry name" value="Actin-like ATPase domain"/>
    <property type="match status" value="1"/>
</dbReference>
<dbReference type="GO" id="GO:0004340">
    <property type="term" value="F:glucokinase activity"/>
    <property type="evidence" value="ECO:0007669"/>
    <property type="project" value="UniProtKB-EC"/>
</dbReference>
<keyword evidence="2" id="KW-0418">Kinase</keyword>
<dbReference type="RefSeq" id="WP_243261097.1">
    <property type="nucleotide sequence ID" value="NZ_CP085144.1"/>
</dbReference>
<dbReference type="InterPro" id="IPR043129">
    <property type="entry name" value="ATPase_NBD"/>
</dbReference>
<dbReference type="EMBL" id="CP085144">
    <property type="protein sequence ID" value="UOA15524.1"/>
    <property type="molecule type" value="Genomic_DNA"/>
</dbReference>
<dbReference type="Gene3D" id="3.30.420.40">
    <property type="match status" value="1"/>
</dbReference>
<dbReference type="EC" id="2.7.1.2" evidence="4"/>
<comment type="similarity">
    <text evidence="3">Belongs to the bacterial glucokinase family.</text>
</comment>
<sequence length="329" mass="34290">MWYLVGDIGGTNLRLAAVDMAGNLQARSAHPTDGLTALPEVCAALCAKMGSAPEGVAVAVAGVVVDGQVRMTNADRSISRDDLAAACKVAPSEVLLLNDFEAAAWSLATLDPAKVTYLQGGPEAQPGPRVIIGPGTGLGVGALVWHGNRPTAVPGEGGHVRLTPHSAEEIDYFRALVTLWPEVQLGDQLAVEAEAILSGTGMPYWYRAIAEARGEAVDLEGAAAIFAAAKAKSDANACRAVELMVRYLGGVAGDLGLVMGARGGVFVTGGVAQQNEWIFDDAFLAAFNAGGRHSTWRKELPLGLCQDPDFGLLGARNSLFVHRDQPLPD</sequence>